<dbReference type="PROSITE" id="PS51462">
    <property type="entry name" value="NUDIX"/>
    <property type="match status" value="1"/>
</dbReference>
<evidence type="ECO:0000256" key="3">
    <source>
        <dbReference type="ARBA" id="ARBA00022801"/>
    </source>
</evidence>
<dbReference type="PROSITE" id="PS00893">
    <property type="entry name" value="NUDIX_BOX"/>
    <property type="match status" value="1"/>
</dbReference>
<keyword evidence="4" id="KW-0460">Magnesium</keyword>
<evidence type="ECO:0000256" key="4">
    <source>
        <dbReference type="ARBA" id="ARBA00022842"/>
    </source>
</evidence>
<protein>
    <submittedName>
        <fullName evidence="7">NUDIX domain-containing protein</fullName>
    </submittedName>
</protein>
<comment type="caution">
    <text evidence="7">The sequence shown here is derived from an EMBL/GenBank/DDBJ whole genome shotgun (WGS) entry which is preliminary data.</text>
</comment>
<dbReference type="CDD" id="cd04685">
    <property type="entry name" value="NUDIX_Hydrolase"/>
    <property type="match status" value="1"/>
</dbReference>
<reference evidence="7 8" key="1">
    <citation type="submission" date="2019-02" db="EMBL/GenBank/DDBJ databases">
        <title>Draft genome sequences of novel Actinobacteria.</title>
        <authorList>
            <person name="Sahin N."/>
            <person name="Ay H."/>
            <person name="Saygin H."/>
        </authorList>
    </citation>
    <scope>NUCLEOTIDE SEQUENCE [LARGE SCALE GENOMIC DNA]</scope>
    <source>
        <strain evidence="7 8">KC603</strain>
    </source>
</reference>
<evidence type="ECO:0000256" key="2">
    <source>
        <dbReference type="ARBA" id="ARBA00005582"/>
    </source>
</evidence>
<comment type="similarity">
    <text evidence="2 5">Belongs to the Nudix hydrolase family.</text>
</comment>
<name>A0A4R4RVM9_9ACTN</name>
<dbReference type="InterPro" id="IPR020084">
    <property type="entry name" value="NUDIX_hydrolase_CS"/>
</dbReference>
<dbReference type="Proteomes" id="UP000295621">
    <property type="component" value="Unassembled WGS sequence"/>
</dbReference>
<dbReference type="InterPro" id="IPR015797">
    <property type="entry name" value="NUDIX_hydrolase-like_dom_sf"/>
</dbReference>
<proteinExistence type="inferred from homology"/>
<dbReference type="EMBL" id="SMKL01000005">
    <property type="protein sequence ID" value="TDC54208.1"/>
    <property type="molecule type" value="Genomic_DNA"/>
</dbReference>
<dbReference type="GO" id="GO:0016787">
    <property type="term" value="F:hydrolase activity"/>
    <property type="evidence" value="ECO:0007669"/>
    <property type="project" value="UniProtKB-KW"/>
</dbReference>
<feature type="domain" description="Nudix hydrolase" evidence="6">
    <location>
        <begin position="14"/>
        <end position="157"/>
    </location>
</feature>
<dbReference type="InterPro" id="IPR020476">
    <property type="entry name" value="Nudix_hydrolase"/>
</dbReference>
<dbReference type="OrthoDB" id="9804442at2"/>
<dbReference type="AlphaFoldDB" id="A0A4R4RVM9"/>
<dbReference type="InterPro" id="IPR000086">
    <property type="entry name" value="NUDIX_hydrolase_dom"/>
</dbReference>
<accession>A0A4R4RVM9</accession>
<evidence type="ECO:0000256" key="1">
    <source>
        <dbReference type="ARBA" id="ARBA00001946"/>
    </source>
</evidence>
<dbReference type="SUPFAM" id="SSF55811">
    <property type="entry name" value="Nudix"/>
    <property type="match status" value="1"/>
</dbReference>
<keyword evidence="3 5" id="KW-0378">Hydrolase</keyword>
<gene>
    <name evidence="7" type="ORF">E1212_03520</name>
</gene>
<sequence>MVMSLESDLDRPVTHRRTARVLLVEPGGRLLLFEDSDPSAPGAPTFWITPGGGVDPGETLIDAAVREVEEETGLRLRPSSVRGPMAERTVVHAYSDKIAVQSETFFVADAPSQEIVPAGLTEDEQLTVIGHRWWSLDELRSTERPIWPVGLADLFAASHDPSLWPVVLSAAEESTVPTNHFAR</sequence>
<comment type="cofactor">
    <cofactor evidence="1">
        <name>Mg(2+)</name>
        <dbReference type="ChEBI" id="CHEBI:18420"/>
    </cofactor>
</comment>
<dbReference type="PANTHER" id="PTHR43046:SF12">
    <property type="entry name" value="GDP-MANNOSE MANNOSYL HYDROLASE"/>
    <property type="match status" value="1"/>
</dbReference>
<evidence type="ECO:0000259" key="6">
    <source>
        <dbReference type="PROSITE" id="PS51462"/>
    </source>
</evidence>
<keyword evidence="8" id="KW-1185">Reference proteome</keyword>
<evidence type="ECO:0000313" key="8">
    <source>
        <dbReference type="Proteomes" id="UP000295621"/>
    </source>
</evidence>
<dbReference type="Gene3D" id="3.90.79.10">
    <property type="entry name" value="Nucleoside Triphosphate Pyrophosphohydrolase"/>
    <property type="match status" value="1"/>
</dbReference>
<evidence type="ECO:0000256" key="5">
    <source>
        <dbReference type="RuleBase" id="RU003476"/>
    </source>
</evidence>
<evidence type="ECO:0000313" key="7">
    <source>
        <dbReference type="EMBL" id="TDC54208.1"/>
    </source>
</evidence>
<organism evidence="7 8">
    <name type="scientific">Jiangella ureilytica</name>
    <dbReference type="NCBI Taxonomy" id="2530374"/>
    <lineage>
        <taxon>Bacteria</taxon>
        <taxon>Bacillati</taxon>
        <taxon>Actinomycetota</taxon>
        <taxon>Actinomycetes</taxon>
        <taxon>Jiangellales</taxon>
        <taxon>Jiangellaceae</taxon>
        <taxon>Jiangella</taxon>
    </lineage>
</organism>
<dbReference type="PRINTS" id="PR00502">
    <property type="entry name" value="NUDIXFAMILY"/>
</dbReference>
<dbReference type="Pfam" id="PF00293">
    <property type="entry name" value="NUDIX"/>
    <property type="match status" value="1"/>
</dbReference>
<dbReference type="PANTHER" id="PTHR43046">
    <property type="entry name" value="GDP-MANNOSE MANNOSYL HYDROLASE"/>
    <property type="match status" value="1"/>
</dbReference>